<keyword evidence="1" id="KW-0812">Transmembrane</keyword>
<dbReference type="PANTHER" id="PTHR16317:SF1">
    <property type="entry name" value="KICSTOR COMPLEX PROTEIN ITFG2"/>
    <property type="match status" value="1"/>
</dbReference>
<keyword evidence="1" id="KW-1133">Transmembrane helix</keyword>
<reference evidence="2 3" key="2">
    <citation type="submission" date="2018-11" db="EMBL/GenBank/DDBJ databases">
        <authorList>
            <consortium name="Pathogen Informatics"/>
        </authorList>
    </citation>
    <scope>NUCLEOTIDE SEQUENCE [LARGE SCALE GENOMIC DNA]</scope>
</reference>
<accession>A0A0N5CL94</accession>
<dbReference type="AlphaFoldDB" id="A0A0N5CL94"/>
<dbReference type="OrthoDB" id="9996127at2759"/>
<evidence type="ECO:0000313" key="2">
    <source>
        <dbReference type="EMBL" id="VDM96029.1"/>
    </source>
</evidence>
<dbReference type="Proteomes" id="UP000276776">
    <property type="component" value="Unassembled WGS sequence"/>
</dbReference>
<keyword evidence="3" id="KW-1185">Reference proteome</keyword>
<evidence type="ECO:0000256" key="1">
    <source>
        <dbReference type="SAM" id="Phobius"/>
    </source>
</evidence>
<dbReference type="InterPro" id="IPR031793">
    <property type="entry name" value="KICSTOR_ITFG2"/>
</dbReference>
<keyword evidence="1" id="KW-0472">Membrane</keyword>
<dbReference type="SUPFAM" id="SSF50978">
    <property type="entry name" value="WD40 repeat-like"/>
    <property type="match status" value="1"/>
</dbReference>
<sequence>MAQSGDFCRCISESNRNVNVEALFASHLSAPSSSILMEWSQTRLQFFVIIGKYSGDLLVFTINQQYTKLENIFNNPVTSVCCGKLRQNSDEIVAISATGQIRSFDFPHIDPESDELQKPLPLFEQLIQANICASYIGDLDGDGLYELLVSMTDRCVRTYRYVANHLAPLSKYEVPSHICGLAIGITNSGQFCAFLTERRKNYVVKIFFGSNSCNILPQMTVSESSIQELIVPDRPVFLDLIGSLASRLRLISAGLLVQFFVIVFYQSFYIGVVEDDSSVTLVNPGGDFICAATVNLPNEMFIAMILDIYGNLLIYGWKENEIPPTQPIAKAIVLPDADRIAALPSGDEHEILLCVCTVYFKVVVYLIDLSSLLKDIT</sequence>
<organism evidence="4">
    <name type="scientific">Thelazia callipaeda</name>
    <name type="common">Oriental eyeworm</name>
    <name type="synonym">Parasitic nematode</name>
    <dbReference type="NCBI Taxonomy" id="103827"/>
    <lineage>
        <taxon>Eukaryota</taxon>
        <taxon>Metazoa</taxon>
        <taxon>Ecdysozoa</taxon>
        <taxon>Nematoda</taxon>
        <taxon>Chromadorea</taxon>
        <taxon>Rhabditida</taxon>
        <taxon>Spirurina</taxon>
        <taxon>Spiruromorpha</taxon>
        <taxon>Thelazioidea</taxon>
        <taxon>Thelaziidae</taxon>
        <taxon>Thelazia</taxon>
    </lineage>
</organism>
<proteinExistence type="predicted"/>
<dbReference type="PANTHER" id="PTHR16317">
    <property type="entry name" value="INTEGRIN ALPHA REPEAT DOMAIN-CONTAINING"/>
    <property type="match status" value="1"/>
</dbReference>
<evidence type="ECO:0000313" key="3">
    <source>
        <dbReference type="Proteomes" id="UP000276776"/>
    </source>
</evidence>
<reference evidence="4" key="1">
    <citation type="submission" date="2017-02" db="UniProtKB">
        <authorList>
            <consortium name="WormBaseParasite"/>
        </authorList>
    </citation>
    <scope>IDENTIFICATION</scope>
</reference>
<evidence type="ECO:0000313" key="4">
    <source>
        <dbReference type="WBParaSite" id="TCLT_0000087401-mRNA-1"/>
    </source>
</evidence>
<dbReference type="WBParaSite" id="TCLT_0000087401-mRNA-1">
    <property type="protein sequence ID" value="TCLT_0000087401-mRNA-1"/>
    <property type="gene ID" value="TCLT_0000087401"/>
</dbReference>
<gene>
    <name evidence="2" type="ORF">TCLT_LOCUS875</name>
</gene>
<dbReference type="OMA" id="CVRTYRY"/>
<dbReference type="Pfam" id="PF15907">
    <property type="entry name" value="Itfg2"/>
    <property type="match status" value="1"/>
</dbReference>
<dbReference type="STRING" id="103827.A0A0N5CL94"/>
<dbReference type="EMBL" id="UYYF01000082">
    <property type="protein sequence ID" value="VDM96029.1"/>
    <property type="molecule type" value="Genomic_DNA"/>
</dbReference>
<name>A0A0N5CL94_THECL</name>
<feature type="transmembrane region" description="Helical" evidence="1">
    <location>
        <begin position="250"/>
        <end position="272"/>
    </location>
</feature>
<protein>
    <submittedName>
        <fullName evidence="4">Kaptin</fullName>
    </submittedName>
</protein>
<dbReference type="GO" id="GO:0032006">
    <property type="term" value="P:regulation of TOR signaling"/>
    <property type="evidence" value="ECO:0007669"/>
    <property type="project" value="TreeGrafter"/>
</dbReference>
<dbReference type="InterPro" id="IPR036322">
    <property type="entry name" value="WD40_repeat_dom_sf"/>
</dbReference>